<reference evidence="8" key="1">
    <citation type="submission" date="2015-03" db="EMBL/GenBank/DDBJ databases">
        <title>Draft genome sequence of a novel methanotroph (Sn10-6) isolated from flooded ricefield rhizosphere in India.</title>
        <authorList>
            <person name="Pandit P.S."/>
            <person name="Pore S.D."/>
            <person name="Arora P."/>
            <person name="Kapse N.G."/>
            <person name="Dhakephalkar P.K."/>
            <person name="Rahalkar M.C."/>
        </authorList>
    </citation>
    <scope>NUCLEOTIDE SEQUENCE [LARGE SCALE GENOMIC DNA]</scope>
    <source>
        <strain evidence="8">Sn10-6</strain>
    </source>
</reference>
<dbReference type="GO" id="GO:0005524">
    <property type="term" value="F:ATP binding"/>
    <property type="evidence" value="ECO:0007669"/>
    <property type="project" value="UniProtKB-KW"/>
</dbReference>
<name>A0A0F3IJU8_9GAMM</name>
<dbReference type="Gene3D" id="3.30.450.20">
    <property type="entry name" value="PAS domain"/>
    <property type="match status" value="2"/>
</dbReference>
<feature type="transmembrane region" description="Helical" evidence="5">
    <location>
        <begin position="29"/>
        <end position="53"/>
    </location>
</feature>
<keyword evidence="2" id="KW-0479">Metal-binding</keyword>
<organism evidence="7 8">
    <name type="scientific">Methylocucumis oryzae</name>
    <dbReference type="NCBI Taxonomy" id="1632867"/>
    <lineage>
        <taxon>Bacteria</taxon>
        <taxon>Pseudomonadati</taxon>
        <taxon>Pseudomonadota</taxon>
        <taxon>Gammaproteobacteria</taxon>
        <taxon>Methylococcales</taxon>
        <taxon>Methylococcaceae</taxon>
        <taxon>Methylocucumis</taxon>
    </lineage>
</organism>
<gene>
    <name evidence="7" type="ORF">VZ94_08025</name>
</gene>
<sequence>MFTWLTELSSNSNHFMPHGACYLWQQSILLLHVISDTLIASAYYSIPVALGYFVHRRTDLTYRWVFLLFGGFILLCGTTHLLSIWTIWYPNYWLAGWVKAITALASCITAVLIWPLIPKLLSLPSPEALASSEAYMRAIFDCTPDSILITDDKGVISLVNHEAQHLLGYPHDELIGTTIDNLFPTPSKNAYASLRAHCIDNATIDLEPITQTFSVLTKFGHEIEVSLRLSIINTKQGLYFACTLRDITQEKQAENALKASEERFRRMANASPTMIWITDASGKFSFINQTWLNFTGIKPADALELGLSSSLNPPRRSSSFY</sequence>
<dbReference type="GO" id="GO:0016740">
    <property type="term" value="F:transferase activity"/>
    <property type="evidence" value="ECO:0007669"/>
    <property type="project" value="UniProtKB-KW"/>
</dbReference>
<dbReference type="Pfam" id="PF00989">
    <property type="entry name" value="PAS"/>
    <property type="match status" value="1"/>
</dbReference>
<dbReference type="Proteomes" id="UP000033684">
    <property type="component" value="Unassembled WGS sequence"/>
</dbReference>
<dbReference type="PATRIC" id="fig|1632867.3.peg.5246"/>
<dbReference type="GO" id="GO:0038199">
    <property type="term" value="F:ethylene receptor activity"/>
    <property type="evidence" value="ECO:0007669"/>
    <property type="project" value="TreeGrafter"/>
</dbReference>
<dbReference type="InterPro" id="IPR000014">
    <property type="entry name" value="PAS"/>
</dbReference>
<dbReference type="GO" id="GO:0046872">
    <property type="term" value="F:metal ion binding"/>
    <property type="evidence" value="ECO:0007669"/>
    <property type="project" value="UniProtKB-KW"/>
</dbReference>
<keyword evidence="5" id="KW-1133">Transmembrane helix</keyword>
<dbReference type="SUPFAM" id="SSF55785">
    <property type="entry name" value="PYP-like sensor domain (PAS domain)"/>
    <property type="match status" value="2"/>
</dbReference>
<feature type="domain" description="PAS" evidence="6">
    <location>
        <begin position="260"/>
        <end position="303"/>
    </location>
</feature>
<dbReference type="GO" id="GO:0051740">
    <property type="term" value="F:ethylene binding"/>
    <property type="evidence" value="ECO:0007669"/>
    <property type="project" value="TreeGrafter"/>
</dbReference>
<feature type="transmembrane region" description="Helical" evidence="5">
    <location>
        <begin position="65"/>
        <end position="88"/>
    </location>
</feature>
<keyword evidence="5" id="KW-0472">Membrane</keyword>
<reference evidence="7 8" key="2">
    <citation type="journal article" date="2016" name="Microb. Ecol.">
        <title>Genome Characteristics of a Novel Type I Methanotroph (Sn10-6) Isolated from a Flooded Indian Rice Field.</title>
        <authorList>
            <person name="Rahalkar M.C."/>
            <person name="Pandit P.S."/>
            <person name="Dhakephalkar P.K."/>
            <person name="Pore S."/>
            <person name="Arora P."/>
            <person name="Kapse N."/>
        </authorList>
    </citation>
    <scope>NUCLEOTIDE SEQUENCE [LARGE SCALE GENOMIC DNA]</scope>
    <source>
        <strain evidence="7 8">Sn10-6</strain>
    </source>
</reference>
<dbReference type="EMBL" id="LAJX01000073">
    <property type="protein sequence ID" value="KJV06947.1"/>
    <property type="molecule type" value="Genomic_DNA"/>
</dbReference>
<dbReference type="Pfam" id="PF13188">
    <property type="entry name" value="PAS_8"/>
    <property type="match status" value="1"/>
</dbReference>
<evidence type="ECO:0000256" key="3">
    <source>
        <dbReference type="ARBA" id="ARBA00022741"/>
    </source>
</evidence>
<feature type="transmembrane region" description="Helical" evidence="5">
    <location>
        <begin position="94"/>
        <end position="117"/>
    </location>
</feature>
<keyword evidence="4" id="KW-0067">ATP-binding</keyword>
<dbReference type="Pfam" id="PF25487">
    <property type="entry name" value="ETR1_N"/>
    <property type="match status" value="1"/>
</dbReference>
<dbReference type="RefSeq" id="WP_045778824.1">
    <property type="nucleotide sequence ID" value="NZ_LAJX01000073.1"/>
</dbReference>
<dbReference type="AlphaFoldDB" id="A0A0F3IJU8"/>
<dbReference type="InterPro" id="IPR013767">
    <property type="entry name" value="PAS_fold"/>
</dbReference>
<accession>A0A0F3IJU8</accession>
<dbReference type="OrthoDB" id="9808408at2"/>
<evidence type="ECO:0000256" key="1">
    <source>
        <dbReference type="ARBA" id="ARBA00022679"/>
    </source>
</evidence>
<dbReference type="SMART" id="SM00091">
    <property type="entry name" value="PAS"/>
    <property type="match status" value="2"/>
</dbReference>
<dbReference type="InterPro" id="IPR035965">
    <property type="entry name" value="PAS-like_dom_sf"/>
</dbReference>
<evidence type="ECO:0000256" key="5">
    <source>
        <dbReference type="SAM" id="Phobius"/>
    </source>
</evidence>
<feature type="domain" description="PAS" evidence="6">
    <location>
        <begin position="132"/>
        <end position="176"/>
    </location>
</feature>
<comment type="caution">
    <text evidence="7">The sequence shown here is derived from an EMBL/GenBank/DDBJ whole genome shotgun (WGS) entry which is preliminary data.</text>
</comment>
<dbReference type="InterPro" id="IPR058544">
    <property type="entry name" value="ETR1_N"/>
</dbReference>
<dbReference type="PROSITE" id="PS50112">
    <property type="entry name" value="PAS"/>
    <property type="match status" value="2"/>
</dbReference>
<keyword evidence="1" id="KW-0808">Transferase</keyword>
<dbReference type="PANTHER" id="PTHR24423">
    <property type="entry name" value="TWO-COMPONENT SENSOR HISTIDINE KINASE"/>
    <property type="match status" value="1"/>
</dbReference>
<evidence type="ECO:0000256" key="4">
    <source>
        <dbReference type="ARBA" id="ARBA00022840"/>
    </source>
</evidence>
<dbReference type="GO" id="GO:0006355">
    <property type="term" value="P:regulation of DNA-templated transcription"/>
    <property type="evidence" value="ECO:0007669"/>
    <property type="project" value="InterPro"/>
</dbReference>
<keyword evidence="5" id="KW-0812">Transmembrane</keyword>
<evidence type="ECO:0000259" key="6">
    <source>
        <dbReference type="PROSITE" id="PS50112"/>
    </source>
</evidence>
<dbReference type="CDD" id="cd00130">
    <property type="entry name" value="PAS"/>
    <property type="match status" value="2"/>
</dbReference>
<evidence type="ECO:0000256" key="2">
    <source>
        <dbReference type="ARBA" id="ARBA00022723"/>
    </source>
</evidence>
<keyword evidence="8" id="KW-1185">Reference proteome</keyword>
<dbReference type="NCBIfam" id="TIGR00229">
    <property type="entry name" value="sensory_box"/>
    <property type="match status" value="2"/>
</dbReference>
<proteinExistence type="predicted"/>
<evidence type="ECO:0000313" key="7">
    <source>
        <dbReference type="EMBL" id="KJV06947.1"/>
    </source>
</evidence>
<evidence type="ECO:0000313" key="8">
    <source>
        <dbReference type="Proteomes" id="UP000033684"/>
    </source>
</evidence>
<protein>
    <recommendedName>
        <fullName evidence="6">PAS domain-containing protein</fullName>
    </recommendedName>
</protein>
<keyword evidence="3" id="KW-0547">Nucleotide-binding</keyword>